<dbReference type="eggNOG" id="ENOG5033DSD">
    <property type="taxonomic scope" value="Bacteria"/>
</dbReference>
<protein>
    <submittedName>
        <fullName evidence="1">Uncharacterized protein</fullName>
    </submittedName>
</protein>
<comment type="caution">
    <text evidence="1">The sequence shown here is derived from an EMBL/GenBank/DDBJ whole genome shotgun (WGS) entry which is preliminary data.</text>
</comment>
<proteinExistence type="predicted"/>
<name>S0JKZ3_9ENTE</name>
<evidence type="ECO:0000313" key="1">
    <source>
        <dbReference type="EMBL" id="EOT29195.1"/>
    </source>
</evidence>
<dbReference type="OrthoDB" id="2188649at2"/>
<dbReference type="HOGENOM" id="CLU_723078_0_0_9"/>
<dbReference type="RefSeq" id="WP_016174945.1">
    <property type="nucleotide sequence ID" value="NZ_KE136389.1"/>
</dbReference>
<dbReference type="EMBL" id="AHYT01000004">
    <property type="protein sequence ID" value="EOT29195.1"/>
    <property type="molecule type" value="Genomic_DNA"/>
</dbReference>
<keyword evidence="2" id="KW-1185">Reference proteome</keyword>
<gene>
    <name evidence="1" type="ORF">OMQ_01147</name>
</gene>
<reference evidence="1 2" key="1">
    <citation type="submission" date="2013-03" db="EMBL/GenBank/DDBJ databases">
        <title>The Genome Sequence of Enterococcus saccharolyticus ATCC_43076 (Illumina only assembly).</title>
        <authorList>
            <consortium name="The Broad Institute Genomics Platform"/>
            <consortium name="The Broad Institute Genome Sequencing Center for Infectious Disease"/>
            <person name="Earl A."/>
            <person name="Russ C."/>
            <person name="Gilmore M."/>
            <person name="Surin D."/>
            <person name="Walker B."/>
            <person name="Young S."/>
            <person name="Zeng Q."/>
            <person name="Gargeya S."/>
            <person name="Fitzgerald M."/>
            <person name="Haas B."/>
            <person name="Abouelleil A."/>
            <person name="Allen A.W."/>
            <person name="Alvarado L."/>
            <person name="Arachchi H.M."/>
            <person name="Berlin A.M."/>
            <person name="Chapman S.B."/>
            <person name="Gainer-Dewar J."/>
            <person name="Goldberg J."/>
            <person name="Griggs A."/>
            <person name="Gujja S."/>
            <person name="Hansen M."/>
            <person name="Howarth C."/>
            <person name="Imamovic A."/>
            <person name="Ireland A."/>
            <person name="Larimer J."/>
            <person name="McCowan C."/>
            <person name="Murphy C."/>
            <person name="Pearson M."/>
            <person name="Poon T.W."/>
            <person name="Priest M."/>
            <person name="Roberts A."/>
            <person name="Saif S."/>
            <person name="Shea T."/>
            <person name="Sisk P."/>
            <person name="Sykes S."/>
            <person name="Wortman J."/>
            <person name="Nusbaum C."/>
            <person name="Birren B."/>
        </authorList>
    </citation>
    <scope>NUCLEOTIDE SEQUENCE [LARGE SCALE GENOMIC DNA]</scope>
    <source>
        <strain evidence="1 2">ATCC 43076</strain>
    </source>
</reference>
<organism evidence="1 2">
    <name type="scientific">Enterococcus saccharolyticus subsp. saccharolyticus ATCC 43076</name>
    <dbReference type="NCBI Taxonomy" id="1139996"/>
    <lineage>
        <taxon>Bacteria</taxon>
        <taxon>Bacillati</taxon>
        <taxon>Bacillota</taxon>
        <taxon>Bacilli</taxon>
        <taxon>Lactobacillales</taxon>
        <taxon>Enterococcaceae</taxon>
        <taxon>Enterococcus</taxon>
    </lineage>
</organism>
<accession>S0JKZ3</accession>
<evidence type="ECO:0000313" key="2">
    <source>
        <dbReference type="Proteomes" id="UP000014136"/>
    </source>
</evidence>
<sequence>MQWTEKIYCYIQTVPQKGKRYQDWIRDGLSLGRIVFDPLYMEFNQQILPFSVAIQEKILETLPITENFMLRMHDQWSETVIQCHNGILFERHYFTKEQFEQNRALLFDYITIRMEQATFAYIRSYDEFLYHNLEQPNYRKMIEPEEEMIDYPKKRNSQGEVIIDGNYFAGFDIFHAGFCLTSCWRMYFSSAYRVILPLNLIKEVQQVERVVELENGTIFVELYPDPYRWNSPANLHFQRMFRNQLGIDQLSWLTGVGVLREPYVEYRTSFNTLQIIQYQNDYLQPVPKSQATHFVTRMYNPVTEEEQVERIKGTLNTQAYFPLINERQRKMKTVITLFVDQTIDEGLDAYEFYLRQYLAIDVQDKKYQQYTPVVIFFLPDEYVIRIPLVKLKERMSDVLFSKEKVGRKKSVCSVKKGGVQLQVEFLPLSSIYPIEKASHSS</sequence>
<dbReference type="PATRIC" id="fig|1139996.3.peg.1130"/>
<dbReference type="Proteomes" id="UP000014136">
    <property type="component" value="Unassembled WGS sequence"/>
</dbReference>
<dbReference type="AlphaFoldDB" id="S0JKZ3"/>